<proteinExistence type="predicted"/>
<dbReference type="PIRSF" id="PIRSF030140">
    <property type="entry name" value="UCP030140"/>
    <property type="match status" value="1"/>
</dbReference>
<dbReference type="Gene3D" id="1.10.4010.10">
    <property type="entry name" value="Type II deoxyuridine triphosphatase"/>
    <property type="match status" value="1"/>
</dbReference>
<sequence length="151" mass="17590">MNIISLFEAQRENNKKITIDKNLNQYKLSARKHLELYIKLSSLADQTKCHTYWLHCNSEIDKEIILNNYLDFLGQILILGLDCNYTDITEIKALPNDYCLSDQFLNLYIDINDLITSSSKDHYLTILEDFISLGITLGYSENKITESFILR</sequence>
<protein>
    <submittedName>
        <fullName evidence="1">Dimeric dUTPase, all-alpha-NTP-PPase (MazG) superfamily</fullName>
    </submittedName>
</protein>
<keyword evidence="2" id="KW-1185">Reference proteome</keyword>
<name>A0A1H0V514_9CLOT</name>
<evidence type="ECO:0000313" key="2">
    <source>
        <dbReference type="Proteomes" id="UP000198597"/>
    </source>
</evidence>
<evidence type="ECO:0000313" key="1">
    <source>
        <dbReference type="EMBL" id="SDP73395.1"/>
    </source>
</evidence>
<accession>A0A1H0V514</accession>
<organism evidence="1 2">
    <name type="scientific">Clostridium gasigenes</name>
    <dbReference type="NCBI Taxonomy" id="94869"/>
    <lineage>
        <taxon>Bacteria</taxon>
        <taxon>Bacillati</taxon>
        <taxon>Bacillota</taxon>
        <taxon>Clostridia</taxon>
        <taxon>Eubacteriales</taxon>
        <taxon>Clostridiaceae</taxon>
        <taxon>Clostridium</taxon>
    </lineage>
</organism>
<dbReference type="Proteomes" id="UP000198597">
    <property type="component" value="Unassembled WGS sequence"/>
</dbReference>
<dbReference type="OrthoDB" id="5506143at2"/>
<dbReference type="AlphaFoldDB" id="A0A1H0V514"/>
<dbReference type="InterPro" id="IPR016947">
    <property type="entry name" value="UCP030140"/>
</dbReference>
<gene>
    <name evidence="1" type="ORF">SAMN04488529_11451</name>
</gene>
<dbReference type="InterPro" id="IPR014871">
    <property type="entry name" value="dUTPase/dCTP_pyrophosphatase"/>
</dbReference>
<dbReference type="SUPFAM" id="SSF101386">
    <property type="entry name" value="all-alpha NTP pyrophosphatases"/>
    <property type="match status" value="1"/>
</dbReference>
<dbReference type="GeneID" id="65309162"/>
<reference evidence="1 2" key="1">
    <citation type="submission" date="2016-10" db="EMBL/GenBank/DDBJ databases">
        <authorList>
            <person name="de Groot N.N."/>
        </authorList>
    </citation>
    <scope>NUCLEOTIDE SEQUENCE [LARGE SCALE GENOMIC DNA]</scope>
    <source>
        <strain evidence="1 2">DSM 12272</strain>
    </source>
</reference>
<dbReference type="EMBL" id="FNJM01000014">
    <property type="protein sequence ID" value="SDP73395.1"/>
    <property type="molecule type" value="Genomic_DNA"/>
</dbReference>
<dbReference type="Pfam" id="PF08761">
    <property type="entry name" value="dUTPase_2"/>
    <property type="match status" value="1"/>
</dbReference>
<dbReference type="STRING" id="94869.SAMN04488529_11451"/>
<dbReference type="RefSeq" id="WP_089972121.1">
    <property type="nucleotide sequence ID" value="NZ_CP071376.1"/>
</dbReference>